<sequence length="199" mass="21961">MGGIFISYRTVDSGIAAVMLDQKLVARFGADAVFRDHRSIELATEFEQVTWSRLRRSDLLLALIGPHWLSESRDGRRLIDDPDDFVRREITEAMRLDIGVLPVLIGDTELPGPDELPGPLRRLSVLQYHRIRVRHPEPDVDELVERLAVRQNHSEPPKATQPAAETAGGAGGGITIMRAKAGRDFIVGDQTNHISGGGT</sequence>
<protein>
    <recommendedName>
        <fullName evidence="2">TIR domain-containing protein</fullName>
    </recommendedName>
</protein>
<evidence type="ECO:0000259" key="2">
    <source>
        <dbReference type="Pfam" id="PF13676"/>
    </source>
</evidence>
<evidence type="ECO:0000313" key="3">
    <source>
        <dbReference type="EMBL" id="GLL02766.1"/>
    </source>
</evidence>
<comment type="caution">
    <text evidence="3">The sequence shown here is derived from an EMBL/GenBank/DDBJ whole genome shotgun (WGS) entry which is preliminary data.</text>
</comment>
<dbReference type="Proteomes" id="UP001143480">
    <property type="component" value="Unassembled WGS sequence"/>
</dbReference>
<reference evidence="3" key="2">
    <citation type="submission" date="2023-01" db="EMBL/GenBank/DDBJ databases">
        <authorList>
            <person name="Sun Q."/>
            <person name="Evtushenko L."/>
        </authorList>
    </citation>
    <scope>NUCLEOTIDE SEQUENCE</scope>
    <source>
        <strain evidence="3">VKM Ac-1321</strain>
    </source>
</reference>
<evidence type="ECO:0000256" key="1">
    <source>
        <dbReference type="SAM" id="MobiDB-lite"/>
    </source>
</evidence>
<dbReference type="AlphaFoldDB" id="A0A9W6KM34"/>
<feature type="domain" description="TIR" evidence="2">
    <location>
        <begin position="4"/>
        <end position="132"/>
    </location>
</feature>
<dbReference type="SUPFAM" id="SSF52200">
    <property type="entry name" value="Toll/Interleukin receptor TIR domain"/>
    <property type="match status" value="1"/>
</dbReference>
<reference evidence="3" key="1">
    <citation type="journal article" date="2014" name="Int. J. Syst. Evol. Microbiol.">
        <title>Complete genome sequence of Corynebacterium casei LMG S-19264T (=DSM 44701T), isolated from a smear-ripened cheese.</title>
        <authorList>
            <consortium name="US DOE Joint Genome Institute (JGI-PGF)"/>
            <person name="Walter F."/>
            <person name="Albersmeier A."/>
            <person name="Kalinowski J."/>
            <person name="Ruckert C."/>
        </authorList>
    </citation>
    <scope>NUCLEOTIDE SEQUENCE</scope>
    <source>
        <strain evidence="3">VKM Ac-1321</strain>
    </source>
</reference>
<dbReference type="RefSeq" id="WP_261960606.1">
    <property type="nucleotide sequence ID" value="NZ_BAAAXA010000001.1"/>
</dbReference>
<dbReference type="Gene3D" id="3.40.50.10140">
    <property type="entry name" value="Toll/interleukin-1 receptor homology (TIR) domain"/>
    <property type="match status" value="1"/>
</dbReference>
<dbReference type="EMBL" id="BSFP01000025">
    <property type="protein sequence ID" value="GLL02766.1"/>
    <property type="molecule type" value="Genomic_DNA"/>
</dbReference>
<feature type="region of interest" description="Disordered" evidence="1">
    <location>
        <begin position="151"/>
        <end position="172"/>
    </location>
</feature>
<dbReference type="Pfam" id="PF13676">
    <property type="entry name" value="TIR_2"/>
    <property type="match status" value="1"/>
</dbReference>
<dbReference type="InterPro" id="IPR035897">
    <property type="entry name" value="Toll_tir_struct_dom_sf"/>
</dbReference>
<dbReference type="InterPro" id="IPR000157">
    <property type="entry name" value="TIR_dom"/>
</dbReference>
<organism evidence="3 4">
    <name type="scientific">Dactylosporangium matsuzakiense</name>
    <dbReference type="NCBI Taxonomy" id="53360"/>
    <lineage>
        <taxon>Bacteria</taxon>
        <taxon>Bacillati</taxon>
        <taxon>Actinomycetota</taxon>
        <taxon>Actinomycetes</taxon>
        <taxon>Micromonosporales</taxon>
        <taxon>Micromonosporaceae</taxon>
        <taxon>Dactylosporangium</taxon>
    </lineage>
</organism>
<name>A0A9W6KM34_9ACTN</name>
<dbReference type="GO" id="GO:0007165">
    <property type="term" value="P:signal transduction"/>
    <property type="evidence" value="ECO:0007669"/>
    <property type="project" value="InterPro"/>
</dbReference>
<gene>
    <name evidence="3" type="ORF">GCM10017581_045080</name>
</gene>
<accession>A0A9W6KM34</accession>
<keyword evidence="4" id="KW-1185">Reference proteome</keyword>
<proteinExistence type="predicted"/>
<evidence type="ECO:0000313" key="4">
    <source>
        <dbReference type="Proteomes" id="UP001143480"/>
    </source>
</evidence>